<comment type="caution">
    <text evidence="2">The sequence shown here is derived from an EMBL/GenBank/DDBJ whole genome shotgun (WGS) entry which is preliminary data.</text>
</comment>
<gene>
    <name evidence="2" type="ORF">NB231_11439</name>
</gene>
<dbReference type="EMBL" id="AAOF01000003">
    <property type="protein sequence ID" value="EAR22346.1"/>
    <property type="molecule type" value="Genomic_DNA"/>
</dbReference>
<dbReference type="STRING" id="314278.NB231_11439"/>
<evidence type="ECO:0000313" key="3">
    <source>
        <dbReference type="Proteomes" id="UP000003374"/>
    </source>
</evidence>
<feature type="domain" description="Tc1-like transposase DDE" evidence="1">
    <location>
        <begin position="30"/>
        <end position="181"/>
    </location>
</feature>
<name>A4BP45_9GAMM</name>
<dbReference type="Proteomes" id="UP000003374">
    <property type="component" value="Unassembled WGS sequence"/>
</dbReference>
<proteinExistence type="predicted"/>
<keyword evidence="3" id="KW-1185">Reference proteome</keyword>
<reference evidence="2 3" key="1">
    <citation type="submission" date="2006-02" db="EMBL/GenBank/DDBJ databases">
        <authorList>
            <person name="Waterbury J."/>
            <person name="Ferriera S."/>
            <person name="Johnson J."/>
            <person name="Kravitz S."/>
            <person name="Halpern A."/>
            <person name="Remington K."/>
            <person name="Beeson K."/>
            <person name="Tran B."/>
            <person name="Rogers Y.-H."/>
            <person name="Friedman R."/>
            <person name="Venter J.C."/>
        </authorList>
    </citation>
    <scope>NUCLEOTIDE SEQUENCE [LARGE SCALE GENOMIC DNA]</scope>
    <source>
        <strain evidence="2 3">Nb-231</strain>
    </source>
</reference>
<dbReference type="AlphaFoldDB" id="A4BP45"/>
<dbReference type="Pfam" id="PF13358">
    <property type="entry name" value="DDE_3"/>
    <property type="match status" value="1"/>
</dbReference>
<protein>
    <submittedName>
        <fullName evidence="2">Transposase</fullName>
    </submittedName>
</protein>
<accession>A4BP45</accession>
<dbReference type="eggNOG" id="COG3335">
    <property type="taxonomic scope" value="Bacteria"/>
</dbReference>
<sequence>MIPPEGSAEFVAAMERVLDVYRRPYDGANPVVCMDETPRQLIRETRSPLLPGPGRVQRHDYEYERCGVCNVFMATEPLAETRMTKVTDRKTKIDWAQFLQDIAERYADAERITLIMDNLNTHRPGALYEAFPPDQAKALWDRFEFIYTPKHGSWLNVAEIELNVMISQCLNRRIDTIAQLREQVSAWQEHRDQLQAKVNWQFTTQDARIKLKRLYPTFNA</sequence>
<dbReference type="InterPro" id="IPR038717">
    <property type="entry name" value="Tc1-like_DDE_dom"/>
</dbReference>
<evidence type="ECO:0000259" key="1">
    <source>
        <dbReference type="Pfam" id="PF13358"/>
    </source>
</evidence>
<evidence type="ECO:0000313" key="2">
    <source>
        <dbReference type="EMBL" id="EAR22346.1"/>
    </source>
</evidence>
<dbReference type="NCBIfam" id="NF033545">
    <property type="entry name" value="transpos_IS630"/>
    <property type="match status" value="1"/>
</dbReference>
<dbReference type="InterPro" id="IPR047655">
    <property type="entry name" value="Transpos_IS630-like"/>
</dbReference>
<organism evidence="2 3">
    <name type="scientific">Nitrococcus mobilis Nb-231</name>
    <dbReference type="NCBI Taxonomy" id="314278"/>
    <lineage>
        <taxon>Bacteria</taxon>
        <taxon>Pseudomonadati</taxon>
        <taxon>Pseudomonadota</taxon>
        <taxon>Gammaproteobacteria</taxon>
        <taxon>Chromatiales</taxon>
        <taxon>Ectothiorhodospiraceae</taxon>
        <taxon>Nitrococcus</taxon>
    </lineage>
</organism>
<dbReference type="HOGENOM" id="CLU_041125_1_0_6"/>